<sequence>MQRSRRGGLPVDKAEGLVPVALDQGAIDPVVSLAMDDELLCDPECTELTPKNRSLLEGVPSAVPFLPADLAVRGDPLHSSGPLPTGSIQDAPTLGAIYHLLLWHREDYRKDSLAQKAAHLKIQVVVWKL</sequence>
<evidence type="ECO:0000313" key="2">
    <source>
        <dbReference type="Proteomes" id="UP001066276"/>
    </source>
</evidence>
<keyword evidence="2" id="KW-1185">Reference proteome</keyword>
<dbReference type="EMBL" id="JANPWB010000007">
    <property type="protein sequence ID" value="KAJ1170055.1"/>
    <property type="molecule type" value="Genomic_DNA"/>
</dbReference>
<gene>
    <name evidence="1" type="ORF">NDU88_001936</name>
</gene>
<dbReference type="Proteomes" id="UP001066276">
    <property type="component" value="Chromosome 4_1"/>
</dbReference>
<name>A0AAV7T1G8_PLEWA</name>
<protein>
    <submittedName>
        <fullName evidence="1">Uncharacterized protein</fullName>
    </submittedName>
</protein>
<reference evidence="1" key="1">
    <citation type="journal article" date="2022" name="bioRxiv">
        <title>Sequencing and chromosome-scale assembly of the giantPleurodeles waltlgenome.</title>
        <authorList>
            <person name="Brown T."/>
            <person name="Elewa A."/>
            <person name="Iarovenko S."/>
            <person name="Subramanian E."/>
            <person name="Araus A.J."/>
            <person name="Petzold A."/>
            <person name="Susuki M."/>
            <person name="Suzuki K.-i.T."/>
            <person name="Hayashi T."/>
            <person name="Toyoda A."/>
            <person name="Oliveira C."/>
            <person name="Osipova E."/>
            <person name="Leigh N.D."/>
            <person name="Simon A."/>
            <person name="Yun M.H."/>
        </authorList>
    </citation>
    <scope>NUCLEOTIDE SEQUENCE</scope>
    <source>
        <strain evidence="1">20211129_DDA</strain>
        <tissue evidence="1">Liver</tissue>
    </source>
</reference>
<organism evidence="1 2">
    <name type="scientific">Pleurodeles waltl</name>
    <name type="common">Iberian ribbed newt</name>
    <dbReference type="NCBI Taxonomy" id="8319"/>
    <lineage>
        <taxon>Eukaryota</taxon>
        <taxon>Metazoa</taxon>
        <taxon>Chordata</taxon>
        <taxon>Craniata</taxon>
        <taxon>Vertebrata</taxon>
        <taxon>Euteleostomi</taxon>
        <taxon>Amphibia</taxon>
        <taxon>Batrachia</taxon>
        <taxon>Caudata</taxon>
        <taxon>Salamandroidea</taxon>
        <taxon>Salamandridae</taxon>
        <taxon>Pleurodelinae</taxon>
        <taxon>Pleurodeles</taxon>
    </lineage>
</organism>
<accession>A0AAV7T1G8</accession>
<dbReference type="AlphaFoldDB" id="A0AAV7T1G8"/>
<comment type="caution">
    <text evidence="1">The sequence shown here is derived from an EMBL/GenBank/DDBJ whole genome shotgun (WGS) entry which is preliminary data.</text>
</comment>
<proteinExistence type="predicted"/>
<evidence type="ECO:0000313" key="1">
    <source>
        <dbReference type="EMBL" id="KAJ1170055.1"/>
    </source>
</evidence>